<sequence>MVDKLYSSAALGKEHPDFAISWTQKVLNGPELEIIPELPPGWQEGLVTNAMFDETLSHERGLRARVMFRRPCSESDSVSKWEHCYLLSVGHGIDGRTGRGHGGFSSLVLDHLTGTAAHRENQRAEPPATATMTVDYKAPVSTPCVILARSWPIEISGRKIWLKGVLEDMNGRPYATAKALFVNPREAPNL</sequence>
<dbReference type="PANTHER" id="PTHR47260:SF1">
    <property type="entry name" value="UPF0644 PROTEIN PB2B4.06"/>
    <property type="match status" value="1"/>
</dbReference>
<reference evidence="2" key="1">
    <citation type="submission" date="2022-06" db="EMBL/GenBank/DDBJ databases">
        <title>Complete genome sequences of two strains of the flax pathogen Septoria linicola.</title>
        <authorList>
            <person name="Lapalu N."/>
            <person name="Simon A."/>
            <person name="Demenou B."/>
            <person name="Paumier D."/>
            <person name="Guillot M.-P."/>
            <person name="Gout L."/>
            <person name="Valade R."/>
        </authorList>
    </citation>
    <scope>NUCLEOTIDE SEQUENCE</scope>
    <source>
        <strain evidence="2">SE15195</strain>
    </source>
</reference>
<organism evidence="2 3">
    <name type="scientific">Septoria linicola</name>
    <dbReference type="NCBI Taxonomy" id="215465"/>
    <lineage>
        <taxon>Eukaryota</taxon>
        <taxon>Fungi</taxon>
        <taxon>Dikarya</taxon>
        <taxon>Ascomycota</taxon>
        <taxon>Pezizomycotina</taxon>
        <taxon>Dothideomycetes</taxon>
        <taxon>Dothideomycetidae</taxon>
        <taxon>Mycosphaerellales</taxon>
        <taxon>Mycosphaerellaceae</taxon>
        <taxon>Septoria</taxon>
    </lineage>
</organism>
<evidence type="ECO:0000313" key="3">
    <source>
        <dbReference type="Proteomes" id="UP001056384"/>
    </source>
</evidence>
<dbReference type="EMBL" id="CP099420">
    <property type="protein sequence ID" value="USW50602.1"/>
    <property type="molecule type" value="Genomic_DNA"/>
</dbReference>
<dbReference type="Proteomes" id="UP001056384">
    <property type="component" value="Chromosome 3"/>
</dbReference>
<dbReference type="SUPFAM" id="SSF54637">
    <property type="entry name" value="Thioesterase/thiol ester dehydrase-isomerase"/>
    <property type="match status" value="1"/>
</dbReference>
<dbReference type="CDD" id="cd03443">
    <property type="entry name" value="PaaI_thioesterase"/>
    <property type="match status" value="1"/>
</dbReference>
<dbReference type="Pfam" id="PF03061">
    <property type="entry name" value="4HBT"/>
    <property type="match status" value="1"/>
</dbReference>
<gene>
    <name evidence="2" type="ORF">Slin15195_G039210</name>
</gene>
<dbReference type="InterPro" id="IPR006683">
    <property type="entry name" value="Thioestr_dom"/>
</dbReference>
<accession>A0A9Q9AJP0</accession>
<evidence type="ECO:0000259" key="1">
    <source>
        <dbReference type="Pfam" id="PF03061"/>
    </source>
</evidence>
<protein>
    <submittedName>
        <fullName evidence="2">Thioesterase domain, HotDog domain superfamily</fullName>
    </submittedName>
</protein>
<keyword evidence="3" id="KW-1185">Reference proteome</keyword>
<dbReference type="PANTHER" id="PTHR47260">
    <property type="entry name" value="UPF0644 PROTEIN PB2B4.06"/>
    <property type="match status" value="1"/>
</dbReference>
<dbReference type="InterPro" id="IPR029069">
    <property type="entry name" value="HotDog_dom_sf"/>
</dbReference>
<proteinExistence type="predicted"/>
<dbReference type="Gene3D" id="3.10.129.10">
    <property type="entry name" value="Hotdog Thioesterase"/>
    <property type="match status" value="1"/>
</dbReference>
<dbReference type="OrthoDB" id="506431at2759"/>
<dbReference type="InterPro" id="IPR052061">
    <property type="entry name" value="PTE-AB_protein"/>
</dbReference>
<dbReference type="AlphaFoldDB" id="A0A9Q9AJP0"/>
<feature type="domain" description="Thioesterase" evidence="1">
    <location>
        <begin position="101"/>
        <end position="159"/>
    </location>
</feature>
<name>A0A9Q9AJP0_9PEZI</name>
<evidence type="ECO:0000313" key="2">
    <source>
        <dbReference type="EMBL" id="USW50602.1"/>
    </source>
</evidence>